<protein>
    <submittedName>
        <fullName evidence="2">Uncharacterized protein</fullName>
    </submittedName>
</protein>
<feature type="region of interest" description="Disordered" evidence="1">
    <location>
        <begin position="79"/>
        <end position="98"/>
    </location>
</feature>
<name>A0AAD8ZZC4_9PEZI</name>
<organism evidence="2 3">
    <name type="scientific">Colletotrichum chrysophilum</name>
    <dbReference type="NCBI Taxonomy" id="1836956"/>
    <lineage>
        <taxon>Eukaryota</taxon>
        <taxon>Fungi</taxon>
        <taxon>Dikarya</taxon>
        <taxon>Ascomycota</taxon>
        <taxon>Pezizomycotina</taxon>
        <taxon>Sordariomycetes</taxon>
        <taxon>Hypocreomycetidae</taxon>
        <taxon>Glomerellales</taxon>
        <taxon>Glomerellaceae</taxon>
        <taxon>Colletotrichum</taxon>
        <taxon>Colletotrichum gloeosporioides species complex</taxon>
    </lineage>
</organism>
<evidence type="ECO:0000313" key="3">
    <source>
        <dbReference type="Proteomes" id="UP001243330"/>
    </source>
</evidence>
<dbReference type="EMBL" id="JAQOWY010000873">
    <property type="protein sequence ID" value="KAK1838243.1"/>
    <property type="molecule type" value="Genomic_DNA"/>
</dbReference>
<comment type="caution">
    <text evidence="2">The sequence shown here is derived from an EMBL/GenBank/DDBJ whole genome shotgun (WGS) entry which is preliminary data.</text>
</comment>
<evidence type="ECO:0000313" key="2">
    <source>
        <dbReference type="EMBL" id="KAK1838243.1"/>
    </source>
</evidence>
<dbReference type="Proteomes" id="UP001243330">
    <property type="component" value="Unassembled WGS sequence"/>
</dbReference>
<keyword evidence="3" id="KW-1185">Reference proteome</keyword>
<dbReference type="AlphaFoldDB" id="A0AAD8ZZC4"/>
<reference evidence="2" key="1">
    <citation type="submission" date="2023-01" db="EMBL/GenBank/DDBJ databases">
        <title>Colletotrichum chrysophilum M932 genome sequence.</title>
        <authorList>
            <person name="Baroncelli R."/>
        </authorList>
    </citation>
    <scope>NUCLEOTIDE SEQUENCE</scope>
    <source>
        <strain evidence="2">M932</strain>
    </source>
</reference>
<proteinExistence type="predicted"/>
<accession>A0AAD8ZZC4</accession>
<evidence type="ECO:0000256" key="1">
    <source>
        <dbReference type="SAM" id="MobiDB-lite"/>
    </source>
</evidence>
<sequence>MYERRHKSKQVDACGCFCVWPQWHVVCICVCGCDSNSVFLHSSALAFCISPCALRCDGRASLRPDDILASLLENEEHVPPRGLSRLPTSGRTGRRGTLSRRADFRLRLRGWLAKASPSASVSNFTKCLAP</sequence>
<gene>
    <name evidence="2" type="ORF">CCHR01_19139</name>
</gene>